<sequence length="303" mass="34838">MYITIITLNRRINMNINSNNITKTNIQEMKINNKNTTSNQKRIDFLKNLKTLRMSLNGVNKNLNDYGYKYQDFNEIVREVKNVIKEHDLDIDFVQYPTTKSIDGNLVGVVTTTFYSPLSGYEYSFDTSTHIKELKSIGIKSQNTWPQLVGSAITYFKRYVLVAYLSIESEVDTDASNLDIEQRNNKGQIENNTCNNKDNNASKPSVDVIKSKTIESRVQNKQVVNTGHSKSEVKHNVNMNKFNYYQNLLITSKNMYNFLSDKPFSSLSEINDYLESVKSGDDSKLLEYFNKNKMLKSMSIGVI</sequence>
<dbReference type="HOGENOM" id="CLU_071240_0_0_12"/>
<reference evidence="2" key="2">
    <citation type="submission" date="2012-03" db="EMBL/GenBank/DDBJ databases">
        <title>Complete genome sequence of Borrelia crocidurae.</title>
        <authorList>
            <person name="Elbir H."/>
            <person name="Gimenez G."/>
            <person name="Robert C."/>
            <person name="Raoult D."/>
            <person name="Drancourt M."/>
        </authorList>
    </citation>
    <scope>NUCLEOTIDE SEQUENCE [LARGE SCALE GENOMIC DNA]</scope>
    <source>
        <strain evidence="2">Achema</strain>
        <plasmid evidence="2">unnamed24</plasmid>
    </source>
</reference>
<dbReference type="EMBL" id="CP003450">
    <property type="protein sequence ID" value="AFI32029.1"/>
    <property type="molecule type" value="Genomic_DNA"/>
</dbReference>
<dbReference type="Pfam" id="PF04404">
    <property type="entry name" value="ERF"/>
    <property type="match status" value="1"/>
</dbReference>
<evidence type="ECO:0000313" key="2">
    <source>
        <dbReference type="Proteomes" id="UP000005212"/>
    </source>
</evidence>
<protein>
    <submittedName>
        <fullName evidence="1">ERF superfamily-containing protein</fullName>
    </submittedName>
</protein>
<dbReference type="PATRIC" id="fig|1155096.3.peg.1279"/>
<dbReference type="KEGG" id="bcw:Q7M_1272"/>
<accession>I0FEX3</accession>
<geneLocation type="plasmid" evidence="2">
    <name>unnamed24</name>
</geneLocation>
<gene>
    <name evidence="1" type="ordered locus">Q7M_1272</name>
</gene>
<name>I0FEX3_BORCA</name>
<organism evidence="1 2">
    <name type="scientific">Borrelia crocidurae (strain Achema)</name>
    <dbReference type="NCBI Taxonomy" id="1155096"/>
    <lineage>
        <taxon>Bacteria</taxon>
        <taxon>Pseudomonadati</taxon>
        <taxon>Spirochaetota</taxon>
        <taxon>Spirochaetia</taxon>
        <taxon>Spirochaetales</taxon>
        <taxon>Borreliaceae</taxon>
        <taxon>Borrelia</taxon>
    </lineage>
</organism>
<proteinExistence type="predicted"/>
<dbReference type="InterPro" id="IPR007499">
    <property type="entry name" value="ERF_bacteria_virus"/>
</dbReference>
<keyword evidence="1" id="KW-0614">Plasmid</keyword>
<dbReference type="Proteomes" id="UP000005212">
    <property type="component" value="Plasmid unnamed24"/>
</dbReference>
<evidence type="ECO:0000313" key="1">
    <source>
        <dbReference type="EMBL" id="AFI32029.1"/>
    </source>
</evidence>
<dbReference type="AlphaFoldDB" id="I0FEX3"/>
<reference evidence="1 2" key="1">
    <citation type="journal article" date="2012" name="J. Bacteriol.">
        <title>Complete Genome Sequence of Borrelia crocidurae.</title>
        <authorList>
            <person name="Elbir H."/>
            <person name="Gimenez G."/>
            <person name="Robert C."/>
            <person name="Bergstrom S."/>
            <person name="Cutler S."/>
            <person name="Raoult D."/>
            <person name="Drancourt M."/>
        </authorList>
    </citation>
    <scope>NUCLEOTIDE SEQUENCE [LARGE SCALE GENOMIC DNA]</scope>
    <source>
        <strain evidence="1 2">Achema</strain>
        <plasmid evidence="2">unnamed24</plasmid>
    </source>
</reference>